<dbReference type="AlphaFoldDB" id="A0A562XIG7"/>
<dbReference type="RefSeq" id="WP_147497026.1">
    <property type="nucleotide sequence ID" value="NZ_VOAP01000009.1"/>
</dbReference>
<organism evidence="2 3">
    <name type="scientific">Campylobacter hyointestinalis</name>
    <dbReference type="NCBI Taxonomy" id="198"/>
    <lineage>
        <taxon>Bacteria</taxon>
        <taxon>Pseudomonadati</taxon>
        <taxon>Campylobacterota</taxon>
        <taxon>Epsilonproteobacteria</taxon>
        <taxon>Campylobacterales</taxon>
        <taxon>Campylobacteraceae</taxon>
        <taxon>Campylobacter</taxon>
    </lineage>
</organism>
<dbReference type="PANTHER" id="PTHR10632:SF2">
    <property type="entry name" value="SULFIDE:QUINONE OXIDOREDUCTASE, MITOCHONDRIAL"/>
    <property type="match status" value="1"/>
</dbReference>
<dbReference type="InterPro" id="IPR015904">
    <property type="entry name" value="Sulphide_quinone_reductase"/>
</dbReference>
<evidence type="ECO:0000259" key="1">
    <source>
        <dbReference type="Pfam" id="PF07992"/>
    </source>
</evidence>
<dbReference type="Pfam" id="PF07992">
    <property type="entry name" value="Pyr_redox_2"/>
    <property type="match status" value="1"/>
</dbReference>
<dbReference type="GO" id="GO:0070224">
    <property type="term" value="F:sulfide:quinone oxidoreductase activity"/>
    <property type="evidence" value="ECO:0007669"/>
    <property type="project" value="TreeGrafter"/>
</dbReference>
<sequence>MADLNRRDALKLFAATTVALSATTSLNAQQIADNKDIKSKILIIGAGLAGISLAARLRSELPNAKITLADKDEMFYYQPGFTLIATGIYTADDVVFQKSDYIPDGVEWIKQNVVSISPNTNSVSFQNGTDYTYDYLVLATGVEYDFETIQGLKNEDVLNDTNISSVYLLNSSIKTNELMQKLANKGGIGLFCENKTPMKCSGVNKKVMMMSEDRARLANNRDKVSISLYSGGAKTFSSPIYAKVMEQMFEQRDINYKLNHQIIAVDKARNTAIFEHTMKYRENGQNKIATEQIEAKFDWLHVVPRQRAALMYKEAGLSVTNGDADGNWVSVNKETLQSTKFKNIFAIGDICGFPNGKTGASIRKMYPKLATNLINVIKGLEPSEKYDGYTACPFVTRYGKAVMVEFNWSGKPTPSMPCFSATRESYLNWFVKLNLFKPMVMQGMLRGLV</sequence>
<dbReference type="PANTHER" id="PTHR10632">
    <property type="entry name" value="SULFIDE:QUINONE OXIDOREDUCTASE"/>
    <property type="match status" value="1"/>
</dbReference>
<dbReference type="GO" id="GO:0071949">
    <property type="term" value="F:FAD binding"/>
    <property type="evidence" value="ECO:0007669"/>
    <property type="project" value="TreeGrafter"/>
</dbReference>
<dbReference type="EMBL" id="VOAP01000009">
    <property type="protein sequence ID" value="TWO21941.1"/>
    <property type="molecule type" value="Genomic_DNA"/>
</dbReference>
<name>A0A562XIG7_CAMHY</name>
<dbReference type="InterPro" id="IPR023753">
    <property type="entry name" value="FAD/NAD-binding_dom"/>
</dbReference>
<dbReference type="InterPro" id="IPR006311">
    <property type="entry name" value="TAT_signal"/>
</dbReference>
<dbReference type="SUPFAM" id="SSF51905">
    <property type="entry name" value="FAD/NAD(P)-binding domain"/>
    <property type="match status" value="2"/>
</dbReference>
<protein>
    <submittedName>
        <fullName evidence="2">NAD(P)/FAD-dependent oxidoreductase</fullName>
    </submittedName>
</protein>
<gene>
    <name evidence="2" type="ORF">YZ82_02860</name>
</gene>
<feature type="domain" description="FAD/NAD(P)-binding" evidence="1">
    <location>
        <begin position="40"/>
        <end position="174"/>
    </location>
</feature>
<dbReference type="Proteomes" id="UP000321812">
    <property type="component" value="Unassembled WGS sequence"/>
</dbReference>
<reference evidence="2 3" key="1">
    <citation type="submission" date="2019-07" db="EMBL/GenBank/DDBJ databases">
        <title>Rapid identification of Enteric Bacteria from Whole Genome Sequences (WGS) using Average Nucleotide Identity (ANI).</title>
        <authorList>
            <person name="Lane C."/>
        </authorList>
    </citation>
    <scope>NUCLEOTIDE SEQUENCE [LARGE SCALE GENOMIC DNA]</scope>
    <source>
        <strain evidence="2 3">D2411</strain>
    </source>
</reference>
<comment type="caution">
    <text evidence="2">The sequence shown here is derived from an EMBL/GenBank/DDBJ whole genome shotgun (WGS) entry which is preliminary data.</text>
</comment>
<evidence type="ECO:0000313" key="3">
    <source>
        <dbReference type="Proteomes" id="UP000321812"/>
    </source>
</evidence>
<dbReference type="PROSITE" id="PS51318">
    <property type="entry name" value="TAT"/>
    <property type="match status" value="1"/>
</dbReference>
<proteinExistence type="predicted"/>
<dbReference type="InterPro" id="IPR036188">
    <property type="entry name" value="FAD/NAD-bd_sf"/>
</dbReference>
<accession>A0A562XIG7</accession>
<evidence type="ECO:0000313" key="2">
    <source>
        <dbReference type="EMBL" id="TWO21941.1"/>
    </source>
</evidence>
<dbReference type="Gene3D" id="3.50.50.100">
    <property type="match status" value="1"/>
</dbReference>
<dbReference type="GO" id="GO:0070221">
    <property type="term" value="P:sulfide oxidation, using sulfide:quinone oxidoreductase"/>
    <property type="evidence" value="ECO:0007669"/>
    <property type="project" value="TreeGrafter"/>
</dbReference>
<dbReference type="PRINTS" id="PR00368">
    <property type="entry name" value="FADPNR"/>
</dbReference>